<sequence>MFDIRQRAASENDGPVALLLDVETATLGHILTGGFMAPSIQRLNDDGRICGPALTVSVPPDDGVILGHAMTLARPGDVVVIDRQGDERHACWGAVMTAAALAAGVAGVIIDGFVTDVAAIRAAGLPVWCRGRSPLTTKLLGRGGSIHADVTCGGVRVRSGDLILADESGVCVLGPSEALELAEKALAMQATEPGIIARLAAGERIDEINGSRALIEQARATGTAES</sequence>
<evidence type="ECO:0000256" key="1">
    <source>
        <dbReference type="ARBA" id="ARBA00001968"/>
    </source>
</evidence>
<organism evidence="6 7">
    <name type="scientific">Bosea lathyri</name>
    <dbReference type="NCBI Taxonomy" id="1036778"/>
    <lineage>
        <taxon>Bacteria</taxon>
        <taxon>Pseudomonadati</taxon>
        <taxon>Pseudomonadota</taxon>
        <taxon>Alphaproteobacteria</taxon>
        <taxon>Hyphomicrobiales</taxon>
        <taxon>Boseaceae</taxon>
        <taxon>Bosea</taxon>
    </lineage>
</organism>
<feature type="binding site" evidence="5">
    <location>
        <begin position="93"/>
        <end position="96"/>
    </location>
    <ligand>
        <name>substrate</name>
    </ligand>
</feature>
<dbReference type="SUPFAM" id="SSF89562">
    <property type="entry name" value="RraA-like"/>
    <property type="match status" value="1"/>
</dbReference>
<keyword evidence="5" id="KW-0460">Magnesium</keyword>
<dbReference type="Gene3D" id="3.50.30.40">
    <property type="entry name" value="Ribonuclease E inhibitor RraA/RraA-like"/>
    <property type="match status" value="1"/>
</dbReference>
<evidence type="ECO:0000256" key="3">
    <source>
        <dbReference type="ARBA" id="ARBA00029596"/>
    </source>
</evidence>
<accession>A0A1H5VNP4</accession>
<feature type="binding site" evidence="5">
    <location>
        <position position="116"/>
    </location>
    <ligand>
        <name>Mg(2+)</name>
        <dbReference type="ChEBI" id="CHEBI:18420"/>
    </ligand>
</feature>
<protein>
    <recommendedName>
        <fullName evidence="2">Putative 4-hydroxy-4-methyl-2-oxoglutarate aldolase</fullName>
    </recommendedName>
    <alternativeName>
        <fullName evidence="3">Regulator of ribonuclease activity homolog</fullName>
    </alternativeName>
    <alternativeName>
        <fullName evidence="4">RraA-like protein</fullName>
    </alternativeName>
</protein>
<proteinExistence type="predicted"/>
<dbReference type="InterPro" id="IPR005493">
    <property type="entry name" value="RraA/RraA-like"/>
</dbReference>
<dbReference type="AlphaFoldDB" id="A0A1H5VNP4"/>
<keyword evidence="5" id="KW-0479">Metal-binding</keyword>
<dbReference type="GO" id="GO:0046872">
    <property type="term" value="F:metal ion binding"/>
    <property type="evidence" value="ECO:0007669"/>
    <property type="project" value="UniProtKB-KW"/>
</dbReference>
<dbReference type="EMBL" id="FNUY01000002">
    <property type="protein sequence ID" value="SEF88441.1"/>
    <property type="molecule type" value="Genomic_DNA"/>
</dbReference>
<dbReference type="PANTHER" id="PTHR33254:SF4">
    <property type="entry name" value="4-HYDROXY-4-METHYL-2-OXOGLUTARATE ALDOLASE 3-RELATED"/>
    <property type="match status" value="1"/>
</dbReference>
<reference evidence="6 7" key="1">
    <citation type="submission" date="2016-10" db="EMBL/GenBank/DDBJ databases">
        <authorList>
            <person name="de Groot N.N."/>
        </authorList>
    </citation>
    <scope>NUCLEOTIDE SEQUENCE [LARGE SCALE GENOMIC DNA]</scope>
    <source>
        <strain evidence="6 7">DSM 26656</strain>
    </source>
</reference>
<dbReference type="Pfam" id="PF03737">
    <property type="entry name" value="RraA-like"/>
    <property type="match status" value="1"/>
</dbReference>
<keyword evidence="7" id="KW-1185">Reference proteome</keyword>
<dbReference type="Proteomes" id="UP000236743">
    <property type="component" value="Unassembled WGS sequence"/>
</dbReference>
<dbReference type="OrthoDB" id="9812532at2"/>
<dbReference type="CDD" id="cd16841">
    <property type="entry name" value="RraA_family"/>
    <property type="match status" value="1"/>
</dbReference>
<evidence type="ECO:0000313" key="7">
    <source>
        <dbReference type="Proteomes" id="UP000236743"/>
    </source>
</evidence>
<dbReference type="PANTHER" id="PTHR33254">
    <property type="entry name" value="4-HYDROXY-4-METHYL-2-OXOGLUTARATE ALDOLASE 3-RELATED"/>
    <property type="match status" value="1"/>
</dbReference>
<gene>
    <name evidence="6" type="ORF">SAMN04488115_102360</name>
</gene>
<comment type="cofactor">
    <cofactor evidence="5">
        <name>Mg(2+)</name>
        <dbReference type="ChEBI" id="CHEBI:18420"/>
    </cofactor>
</comment>
<dbReference type="RefSeq" id="WP_103871597.1">
    <property type="nucleotide sequence ID" value="NZ_FNUY01000002.1"/>
</dbReference>
<comment type="cofactor">
    <cofactor evidence="1">
        <name>a divalent metal cation</name>
        <dbReference type="ChEBI" id="CHEBI:60240"/>
    </cofactor>
</comment>
<evidence type="ECO:0000256" key="4">
    <source>
        <dbReference type="ARBA" id="ARBA00030169"/>
    </source>
</evidence>
<dbReference type="InterPro" id="IPR036704">
    <property type="entry name" value="RraA/RraA-like_sf"/>
</dbReference>
<evidence type="ECO:0000313" key="6">
    <source>
        <dbReference type="EMBL" id="SEF88441.1"/>
    </source>
</evidence>
<evidence type="ECO:0000256" key="5">
    <source>
        <dbReference type="PIRSR" id="PIRSR605493-1"/>
    </source>
</evidence>
<evidence type="ECO:0000256" key="2">
    <source>
        <dbReference type="ARBA" id="ARBA00016549"/>
    </source>
</evidence>
<name>A0A1H5VNP4_9HYPH</name>